<dbReference type="Proteomes" id="UP000248806">
    <property type="component" value="Unassembled WGS sequence"/>
</dbReference>
<comment type="caution">
    <text evidence="3">The sequence shown here is derived from an EMBL/GenBank/DDBJ whole genome shotgun (WGS) entry which is preliminary data.</text>
</comment>
<proteinExistence type="inferred from homology"/>
<feature type="compositionally biased region" description="Polar residues" evidence="2">
    <location>
        <begin position="8"/>
        <end position="20"/>
    </location>
</feature>
<keyword evidence="3" id="KW-0808">Transferase</keyword>
<dbReference type="Gene3D" id="3.30.420.40">
    <property type="match status" value="2"/>
</dbReference>
<dbReference type="InterPro" id="IPR049874">
    <property type="entry name" value="ROK_cs"/>
</dbReference>
<accession>A0A326UBT5</accession>
<dbReference type="PANTHER" id="PTHR18964">
    <property type="entry name" value="ROK (REPRESSOR, ORF, KINASE) FAMILY"/>
    <property type="match status" value="1"/>
</dbReference>
<dbReference type="EMBL" id="QKUF01000017">
    <property type="protein sequence ID" value="PZW25635.1"/>
    <property type="molecule type" value="Genomic_DNA"/>
</dbReference>
<evidence type="ECO:0000256" key="2">
    <source>
        <dbReference type="SAM" id="MobiDB-lite"/>
    </source>
</evidence>
<keyword evidence="4" id="KW-1185">Reference proteome</keyword>
<gene>
    <name evidence="3" type="ORF">EI42_04128</name>
</gene>
<comment type="similarity">
    <text evidence="1">Belongs to the ROK (NagC/XylR) family.</text>
</comment>
<evidence type="ECO:0000256" key="1">
    <source>
        <dbReference type="ARBA" id="ARBA00006479"/>
    </source>
</evidence>
<dbReference type="InterPro" id="IPR043129">
    <property type="entry name" value="ATPase_NBD"/>
</dbReference>
<dbReference type="Pfam" id="PF00480">
    <property type="entry name" value="ROK"/>
    <property type="match status" value="1"/>
</dbReference>
<dbReference type="PROSITE" id="PS01125">
    <property type="entry name" value="ROK"/>
    <property type="match status" value="1"/>
</dbReference>
<reference evidence="3 4" key="1">
    <citation type="submission" date="2018-06" db="EMBL/GenBank/DDBJ databases">
        <title>Genomic Encyclopedia of Archaeal and Bacterial Type Strains, Phase II (KMG-II): from individual species to whole genera.</title>
        <authorList>
            <person name="Goeker M."/>
        </authorList>
    </citation>
    <scope>NUCLEOTIDE SEQUENCE [LARGE SCALE GENOMIC DNA]</scope>
    <source>
        <strain evidence="3 4">ATCC BAA-1881</strain>
    </source>
</reference>
<evidence type="ECO:0000313" key="4">
    <source>
        <dbReference type="Proteomes" id="UP000248806"/>
    </source>
</evidence>
<name>A0A326UBT5_THEHA</name>
<evidence type="ECO:0000313" key="3">
    <source>
        <dbReference type="EMBL" id="PZW25635.1"/>
    </source>
</evidence>
<dbReference type="InterPro" id="IPR000600">
    <property type="entry name" value="ROK"/>
</dbReference>
<dbReference type="AlphaFoldDB" id="A0A326UBT5"/>
<sequence>MSRLRASGVSTGIPNTGPASAQRVTDKLLATQGYVVGVEISGGGARQSVALANLDGEILHQIRRPLEYLPDRNTALEHLKVMLSEVTGSALDGRLLRVGIAVGGLVDARRGLVRTLHRAHGWDHFPLQDYFTEQVEVPCIIDNNANAAALAECIYGVGRGERVVLYVGLGRGIGGALVVDGKVYHGVSCTAGEIGHMLVVQEGGPRCSCGGFGHLEAVASAQAIVNRLIGRSVNYPETEAAIRRITDGRAERITAAQVFQLAAEGDELARQGVEEVCTYLGIALANIVHLVNPSMIILGGSVAQAGDLLIGPLRERLQRLCLPAAFQDLRIVQGSLGTDANLVGAVTLALQDL</sequence>
<dbReference type="GO" id="GO:0016301">
    <property type="term" value="F:kinase activity"/>
    <property type="evidence" value="ECO:0007669"/>
    <property type="project" value="UniProtKB-KW"/>
</dbReference>
<organism evidence="3 4">
    <name type="scientific">Thermosporothrix hazakensis</name>
    <dbReference type="NCBI Taxonomy" id="644383"/>
    <lineage>
        <taxon>Bacteria</taxon>
        <taxon>Bacillati</taxon>
        <taxon>Chloroflexota</taxon>
        <taxon>Ktedonobacteria</taxon>
        <taxon>Ktedonobacterales</taxon>
        <taxon>Thermosporotrichaceae</taxon>
        <taxon>Thermosporothrix</taxon>
    </lineage>
</organism>
<dbReference type="SUPFAM" id="SSF53067">
    <property type="entry name" value="Actin-like ATPase domain"/>
    <property type="match status" value="1"/>
</dbReference>
<keyword evidence="3" id="KW-0418">Kinase</keyword>
<protein>
    <submittedName>
        <fullName evidence="3">Glucokinase</fullName>
    </submittedName>
</protein>
<dbReference type="PANTHER" id="PTHR18964:SF149">
    <property type="entry name" value="BIFUNCTIONAL UDP-N-ACETYLGLUCOSAMINE 2-EPIMERASE_N-ACETYLMANNOSAMINE KINASE"/>
    <property type="match status" value="1"/>
</dbReference>
<dbReference type="RefSeq" id="WP_170211509.1">
    <property type="nucleotide sequence ID" value="NZ_BIFX01000001.1"/>
</dbReference>
<feature type="region of interest" description="Disordered" evidence="2">
    <location>
        <begin position="1"/>
        <end position="20"/>
    </location>
</feature>